<evidence type="ECO:0000313" key="9">
    <source>
        <dbReference type="EMBL" id="AMM42880.1"/>
    </source>
</evidence>
<dbReference type="InterPro" id="IPR050528">
    <property type="entry name" value="L-type_Lectin-RKs"/>
</dbReference>
<feature type="compositionally biased region" description="Low complexity" evidence="7">
    <location>
        <begin position="426"/>
        <end position="448"/>
    </location>
</feature>
<evidence type="ECO:0000256" key="7">
    <source>
        <dbReference type="SAM" id="MobiDB-lite"/>
    </source>
</evidence>
<evidence type="ECO:0000256" key="6">
    <source>
        <dbReference type="PROSITE-ProRule" id="PRU10141"/>
    </source>
</evidence>
<name>A0A127AUN1_VERFO</name>
<feature type="binding site" evidence="6">
    <location>
        <position position="139"/>
    </location>
    <ligand>
        <name>ATP</name>
        <dbReference type="ChEBI" id="CHEBI:30616"/>
    </ligand>
</feature>
<dbReference type="SUPFAM" id="SSF56112">
    <property type="entry name" value="Protein kinase-like (PK-like)"/>
    <property type="match status" value="2"/>
</dbReference>
<dbReference type="GO" id="GO:0004674">
    <property type="term" value="F:protein serine/threonine kinase activity"/>
    <property type="evidence" value="ECO:0007669"/>
    <property type="project" value="UniProtKB-KW"/>
</dbReference>
<sequence length="831" mass="94327">MKLNRLCIILPAEFDDLAPYDHPQVPPPAHTQLKKHHNRGCGSQVLAFLGDSLRRLYDSKWVGCYNHKRPRKHHSGAFQDLEGIQITEKVGGENPRIFSYAELYIGSNGFSEHEVLGSGGFGKVYRAVLPSDGTVVAVKCLAEKGEQFEKTFAAELVAVAHLRHRNLVRLRGWCVHEDQLLLVYDYMPNLSLDRVLFRRPENLTATPLDWERRRKIIGGLAAALHYLHEQLETQIIHRDVKTSNVMLDSHYNARLGDFGLARWLEHELEYQTRMPSMRNHQFRLADSTRIGGTIGYLPPESFQKRSVATAKSDVFSFGIVVLEVVSGRRAVDLTYPDDKIILLDWVRRLSDEGKLLQAGDNRLPDGSYALSDMEQLIHLGLLCTLHIPQLRPNMKWIVETLSGNNISGKLPPLPSFQSHPRYISLSSSSNTSTSNTDTTTSTVSTPSSNITVTSTSSTFVTAIGETIYATAEFGNNGLSSSNTRSHRQNTYFMVETPREISYKEIISATNNFSDSHRVAEVDFGTAYYGILDDDHQVLVKRLGMTKCPAIKTRFSNELQNLAKLRHRSLIQLRGWCTEQGEMLVVYDYSANRLLSHLLFHYDSRIGHSILRWRHRYNIVKSLASAILYLHEEWDEQVIHRNITSSSVILDPDMNPRLGNFALAEFLTRNDHAHKAANKGNKSVRGIFGYMSPEYIESGEATPMADVYSFGVVVLEVVTGQMAVDFRRPEVLLVNRVHEFEEQKRPLEELVDIRLNCEYDHKEVIRILKLGISCTRSNPELRPSMRQTVSILDGNDQFFVGAEQKKESREEWKQKNDSSLSLIKRIQALGIQ</sequence>
<dbReference type="InterPro" id="IPR000719">
    <property type="entry name" value="Prot_kinase_dom"/>
</dbReference>
<dbReference type="SMART" id="SM00220">
    <property type="entry name" value="S_TKc"/>
    <property type="match status" value="1"/>
</dbReference>
<dbReference type="CDD" id="cd14066">
    <property type="entry name" value="STKc_IRAK"/>
    <property type="match status" value="1"/>
</dbReference>
<organism evidence="9">
    <name type="scientific">Vernicia fordii</name>
    <name type="common">Tung</name>
    <name type="synonym">Aleurites fordii</name>
    <dbReference type="NCBI Taxonomy" id="73154"/>
    <lineage>
        <taxon>Eukaryota</taxon>
        <taxon>Viridiplantae</taxon>
        <taxon>Streptophyta</taxon>
        <taxon>Embryophyta</taxon>
        <taxon>Tracheophyta</taxon>
        <taxon>Spermatophyta</taxon>
        <taxon>Magnoliopsida</taxon>
        <taxon>eudicotyledons</taxon>
        <taxon>Gunneridae</taxon>
        <taxon>Pentapetalae</taxon>
        <taxon>rosids</taxon>
        <taxon>fabids</taxon>
        <taxon>Malpighiales</taxon>
        <taxon>Euphorbiaceae</taxon>
        <taxon>Crotonoideae</taxon>
        <taxon>Aleuritideae</taxon>
        <taxon>Vernicia</taxon>
    </lineage>
</organism>
<reference evidence="9" key="1">
    <citation type="journal article" date="2015" name="Int J Genomics">
        <title>Genome-Wide Identification and Characterization of the LRR-RLK Gene Family in Two Vernicia Species.</title>
        <authorList>
            <person name="Zhu H."/>
            <person name="Wang Y."/>
            <person name="Yin H."/>
            <person name="Gao M."/>
            <person name="Zhang Q."/>
            <person name="Chen Y."/>
        </authorList>
    </citation>
    <scope>NUCLEOTIDE SEQUENCE</scope>
</reference>
<evidence type="ECO:0000256" key="4">
    <source>
        <dbReference type="ARBA" id="ARBA00022777"/>
    </source>
</evidence>
<dbReference type="PROSITE" id="PS00107">
    <property type="entry name" value="PROTEIN_KINASE_ATP"/>
    <property type="match status" value="1"/>
</dbReference>
<proteinExistence type="evidence at transcript level"/>
<dbReference type="Gene3D" id="1.10.510.10">
    <property type="entry name" value="Transferase(Phosphotransferase) domain 1"/>
    <property type="match status" value="2"/>
</dbReference>
<evidence type="ECO:0000256" key="3">
    <source>
        <dbReference type="ARBA" id="ARBA00022741"/>
    </source>
</evidence>
<dbReference type="FunFam" id="1.10.510.10:FF:000723">
    <property type="entry name" value="Receptor like protein kinase S.2"/>
    <property type="match status" value="1"/>
</dbReference>
<dbReference type="PROSITE" id="PS50011">
    <property type="entry name" value="PROTEIN_KINASE_DOM"/>
    <property type="match status" value="2"/>
</dbReference>
<feature type="region of interest" description="Disordered" evidence="7">
    <location>
        <begin position="424"/>
        <end position="448"/>
    </location>
</feature>
<feature type="domain" description="Protein kinase" evidence="8">
    <location>
        <begin position="110"/>
        <end position="422"/>
    </location>
</feature>
<dbReference type="FunFam" id="1.10.510.10:FF:000603">
    <property type="entry name" value="Receptor like protein kinase S.2"/>
    <property type="match status" value="1"/>
</dbReference>
<keyword evidence="3 6" id="KW-0547">Nucleotide-binding</keyword>
<dbReference type="EMBL" id="KT805627">
    <property type="protein sequence ID" value="AMM42880.1"/>
    <property type="molecule type" value="mRNA"/>
</dbReference>
<dbReference type="Gene3D" id="3.30.200.20">
    <property type="entry name" value="Phosphorylase Kinase, domain 1"/>
    <property type="match status" value="2"/>
</dbReference>
<protein>
    <submittedName>
        <fullName evidence="9">LRR-RLK</fullName>
    </submittedName>
</protein>
<accession>A0A127AUN1</accession>
<dbReference type="InterPro" id="IPR017441">
    <property type="entry name" value="Protein_kinase_ATP_BS"/>
</dbReference>
<dbReference type="AlphaFoldDB" id="A0A127AUN1"/>
<keyword evidence="5 6" id="KW-0067">ATP-binding</keyword>
<evidence type="ECO:0000256" key="2">
    <source>
        <dbReference type="ARBA" id="ARBA00022679"/>
    </source>
</evidence>
<dbReference type="FunFam" id="3.30.200.20:FF:000532">
    <property type="entry name" value="Receptor like protein kinase S.2"/>
    <property type="match status" value="1"/>
</dbReference>
<dbReference type="Pfam" id="PF07714">
    <property type="entry name" value="PK_Tyr_Ser-Thr"/>
    <property type="match status" value="1"/>
</dbReference>
<dbReference type="InterPro" id="IPR008271">
    <property type="entry name" value="Ser/Thr_kinase_AS"/>
</dbReference>
<dbReference type="PROSITE" id="PS00108">
    <property type="entry name" value="PROTEIN_KINASE_ST"/>
    <property type="match status" value="1"/>
</dbReference>
<keyword evidence="1" id="KW-0723">Serine/threonine-protein kinase</keyword>
<dbReference type="InterPro" id="IPR011009">
    <property type="entry name" value="Kinase-like_dom_sf"/>
</dbReference>
<dbReference type="GO" id="GO:0005524">
    <property type="term" value="F:ATP binding"/>
    <property type="evidence" value="ECO:0007669"/>
    <property type="project" value="UniProtKB-UniRule"/>
</dbReference>
<evidence type="ECO:0000256" key="5">
    <source>
        <dbReference type="ARBA" id="ARBA00022840"/>
    </source>
</evidence>
<evidence type="ECO:0000259" key="8">
    <source>
        <dbReference type="PROSITE" id="PS50011"/>
    </source>
</evidence>
<dbReference type="InterPro" id="IPR001245">
    <property type="entry name" value="Ser-Thr/Tyr_kinase_cat_dom"/>
</dbReference>
<dbReference type="PANTHER" id="PTHR27007">
    <property type="match status" value="1"/>
</dbReference>
<dbReference type="Pfam" id="PF00069">
    <property type="entry name" value="Pkinase"/>
    <property type="match status" value="1"/>
</dbReference>
<dbReference type="GO" id="GO:0051707">
    <property type="term" value="P:response to other organism"/>
    <property type="evidence" value="ECO:0007669"/>
    <property type="project" value="UniProtKB-ARBA"/>
</dbReference>
<evidence type="ECO:0000256" key="1">
    <source>
        <dbReference type="ARBA" id="ARBA00022527"/>
    </source>
</evidence>
<keyword evidence="4" id="KW-0418">Kinase</keyword>
<keyword evidence="2" id="KW-0808">Transferase</keyword>
<feature type="domain" description="Protein kinase" evidence="8">
    <location>
        <begin position="512"/>
        <end position="798"/>
    </location>
</feature>